<dbReference type="RefSeq" id="WP_257529705.1">
    <property type="nucleotide sequence ID" value="NZ_JANKAS010000003.1"/>
</dbReference>
<dbReference type="Pfam" id="PF14478">
    <property type="entry name" value="DUF4430"/>
    <property type="match status" value="1"/>
</dbReference>
<feature type="domain" description="Transcobalamin-like C-terminal" evidence="2">
    <location>
        <begin position="200"/>
        <end position="279"/>
    </location>
</feature>
<reference evidence="3" key="1">
    <citation type="submission" date="2022-07" db="EMBL/GenBank/DDBJ databases">
        <title>Enhanced cultured diversity of the mouse gut microbiota enables custom-made synthetic communities.</title>
        <authorList>
            <person name="Afrizal A."/>
        </authorList>
    </citation>
    <scope>NUCLEOTIDE SEQUENCE</scope>
    <source>
        <strain evidence="3">DSM 28593</strain>
    </source>
</reference>
<name>A0AAE3L2B6_9FIRM</name>
<evidence type="ECO:0000256" key="1">
    <source>
        <dbReference type="SAM" id="MobiDB-lite"/>
    </source>
</evidence>
<accession>A0AAE3L2B6</accession>
<feature type="compositionally biased region" description="Low complexity" evidence="1">
    <location>
        <begin position="102"/>
        <end position="145"/>
    </location>
</feature>
<dbReference type="Gene3D" id="2.170.130.30">
    <property type="match status" value="1"/>
</dbReference>
<evidence type="ECO:0000313" key="4">
    <source>
        <dbReference type="Proteomes" id="UP001205748"/>
    </source>
</evidence>
<feature type="compositionally biased region" description="Polar residues" evidence="1">
    <location>
        <begin position="38"/>
        <end position="52"/>
    </location>
</feature>
<dbReference type="PROSITE" id="PS51257">
    <property type="entry name" value="PROKAR_LIPOPROTEIN"/>
    <property type="match status" value="1"/>
</dbReference>
<feature type="compositionally biased region" description="Basic and acidic residues" evidence="1">
    <location>
        <begin position="53"/>
        <end position="101"/>
    </location>
</feature>
<dbReference type="Proteomes" id="UP001205748">
    <property type="component" value="Unassembled WGS sequence"/>
</dbReference>
<evidence type="ECO:0000313" key="3">
    <source>
        <dbReference type="EMBL" id="MCR1898229.1"/>
    </source>
</evidence>
<dbReference type="EMBL" id="JANKAS010000003">
    <property type="protein sequence ID" value="MCR1898229.1"/>
    <property type="molecule type" value="Genomic_DNA"/>
</dbReference>
<comment type="caution">
    <text evidence="3">The sequence shown here is derived from an EMBL/GenBank/DDBJ whole genome shotgun (WGS) entry which is preliminary data.</text>
</comment>
<evidence type="ECO:0000259" key="2">
    <source>
        <dbReference type="Pfam" id="PF14478"/>
    </source>
</evidence>
<sequence length="286" mass="31635">MKNKLFIFTLIVFLLFSLFTGCKIQSVEEYHKAEDAVSQENLSDTSKDSSNSIEKDTSSAQKEDKPSSKTQDESSKDKASKTEASSDKKTAPVKSISEKSKTSNSTKNSSTTPSSSKGNGDTTDNKNTNTSTPKPTSPNKNTSKPSTPPKEDSPQYVTLEIRVDTILKNYDKLDPALKSEKFVPSNGVILKKTKFPLKEGESVFDILVKATRKSRIHMEYQGADKNQYGSVYIQGINNIYEFSCGDLSGWMYNVNGSYPNIGASVKKVKNGDHIQWNYTCDLGRDL</sequence>
<dbReference type="InterPro" id="IPR027954">
    <property type="entry name" value="Transcobalamin-like_C"/>
</dbReference>
<gene>
    <name evidence="3" type="ORF">NSA47_04405</name>
</gene>
<protein>
    <submittedName>
        <fullName evidence="3">DUF4430 domain-containing protein</fullName>
    </submittedName>
</protein>
<proteinExistence type="predicted"/>
<organism evidence="3 4">
    <name type="scientific">Irregularibacter muris</name>
    <dbReference type="NCBI Taxonomy" id="1796619"/>
    <lineage>
        <taxon>Bacteria</taxon>
        <taxon>Bacillati</taxon>
        <taxon>Bacillota</taxon>
        <taxon>Clostridia</taxon>
        <taxon>Eubacteriales</taxon>
        <taxon>Eubacteriaceae</taxon>
        <taxon>Irregularibacter</taxon>
    </lineage>
</organism>
<dbReference type="AlphaFoldDB" id="A0AAE3L2B6"/>
<feature type="region of interest" description="Disordered" evidence="1">
    <location>
        <begin position="33"/>
        <end position="156"/>
    </location>
</feature>
<keyword evidence="4" id="KW-1185">Reference proteome</keyword>